<organism evidence="1">
    <name type="scientific">Anguilla anguilla</name>
    <name type="common">European freshwater eel</name>
    <name type="synonym">Muraena anguilla</name>
    <dbReference type="NCBI Taxonomy" id="7936"/>
    <lineage>
        <taxon>Eukaryota</taxon>
        <taxon>Metazoa</taxon>
        <taxon>Chordata</taxon>
        <taxon>Craniata</taxon>
        <taxon>Vertebrata</taxon>
        <taxon>Euteleostomi</taxon>
        <taxon>Actinopterygii</taxon>
        <taxon>Neopterygii</taxon>
        <taxon>Teleostei</taxon>
        <taxon>Anguilliformes</taxon>
        <taxon>Anguillidae</taxon>
        <taxon>Anguilla</taxon>
    </lineage>
</organism>
<reference evidence="1" key="2">
    <citation type="journal article" date="2015" name="Fish Shellfish Immunol.">
        <title>Early steps in the European eel (Anguilla anguilla)-Vibrio vulnificus interaction in the gills: Role of the RtxA13 toxin.</title>
        <authorList>
            <person name="Callol A."/>
            <person name="Pajuelo D."/>
            <person name="Ebbesson L."/>
            <person name="Teles M."/>
            <person name="MacKenzie S."/>
            <person name="Amaro C."/>
        </authorList>
    </citation>
    <scope>NUCLEOTIDE SEQUENCE</scope>
</reference>
<accession>A0A0E9TKK0</accession>
<dbReference type="EMBL" id="GBXM01054446">
    <property type="protein sequence ID" value="JAH54131.1"/>
    <property type="molecule type" value="Transcribed_RNA"/>
</dbReference>
<sequence length="63" mass="6910">MPASYKAVIGQTLRQVSFKQGQSSNDLNFEGHVHFEPCPSPGVLLLSSRASALPPLEFHGRHH</sequence>
<protein>
    <submittedName>
        <fullName evidence="1">Uncharacterized protein</fullName>
    </submittedName>
</protein>
<dbReference type="AlphaFoldDB" id="A0A0E9TKK0"/>
<evidence type="ECO:0000313" key="1">
    <source>
        <dbReference type="EMBL" id="JAH54131.1"/>
    </source>
</evidence>
<proteinExistence type="predicted"/>
<name>A0A0E9TKK0_ANGAN</name>
<reference evidence="1" key="1">
    <citation type="submission" date="2014-11" db="EMBL/GenBank/DDBJ databases">
        <authorList>
            <person name="Amaro Gonzalez C."/>
        </authorList>
    </citation>
    <scope>NUCLEOTIDE SEQUENCE</scope>
</reference>